<keyword evidence="4" id="KW-1185">Reference proteome</keyword>
<dbReference type="Pfam" id="PF13487">
    <property type="entry name" value="HD_5"/>
    <property type="match status" value="1"/>
</dbReference>
<sequence>MIKEIEGYVSNLPKGCITETDIYTDKGALLCPRMTIIDAAMLKNLSKYKGRIHAVVSYTPEMVVVEDETQIADADRSVIFEESFKKYAEETLSSLFADVDNVDYLTSGMNEVGQEIFQIIDKSKDLFINLANLKVSDEYTYKHSVDVGTMAAILAKTSGESKQFVHDITISGLLHDVGKEKIPREVLNKPSKLTTDEFELIKTHPVHGYRLLMNSNDVTEEMRQGILNHHENLDGTGYPRGLEADQIGKMGQILAIVDVYDALVTKRTYKEAKTPGQAIEIMFTMSNKFNLKYFKHFLSVINAFPNGSKVMLSTGEKAIVMKQNKSYPLRPVIKVIKSGQVINLASDPSFLSTVIMDSVS</sequence>
<evidence type="ECO:0000259" key="2">
    <source>
        <dbReference type="PROSITE" id="PS51832"/>
    </source>
</evidence>
<reference evidence="3" key="1">
    <citation type="submission" date="2017-10" db="EMBL/GenBank/DDBJ databases">
        <title>Resolving the taxonomy of Roseburia spp., Eubacterium rectale and Agathobacter spp. through phylogenomic analysis.</title>
        <authorList>
            <person name="Sheridan P.O."/>
            <person name="Walker A.W."/>
            <person name="Duncan S.H."/>
            <person name="Scott K.P."/>
            <person name="Toole P.W.O."/>
            <person name="Luis P."/>
            <person name="Flint H.J."/>
        </authorList>
    </citation>
    <scope>NUCLEOTIDE SEQUENCE [LARGE SCALE GENOMIC DNA]</scope>
    <source>
        <strain evidence="3">JK10</strain>
    </source>
</reference>
<dbReference type="EMBL" id="PDYH01000060">
    <property type="protein sequence ID" value="PHU39025.1"/>
    <property type="molecule type" value="Genomic_DNA"/>
</dbReference>
<evidence type="ECO:0000259" key="1">
    <source>
        <dbReference type="PROSITE" id="PS51831"/>
    </source>
</evidence>
<dbReference type="PROSITE" id="PS51831">
    <property type="entry name" value="HD"/>
    <property type="match status" value="1"/>
</dbReference>
<comment type="caution">
    <text evidence="3">The sequence shown here is derived from an EMBL/GenBank/DDBJ whole genome shotgun (WGS) entry which is preliminary data.</text>
</comment>
<gene>
    <name evidence="3" type="ORF">CSX00_13205</name>
</gene>
<name>A0A2G3E7A6_9FIRM</name>
<feature type="domain" description="HD" evidence="1">
    <location>
        <begin position="140"/>
        <end position="263"/>
    </location>
</feature>
<protein>
    <submittedName>
        <fullName evidence="3">Diguanylate cyclase</fullName>
    </submittedName>
</protein>
<dbReference type="RefSeq" id="WP_099413994.1">
    <property type="nucleotide sequence ID" value="NZ_PDYH01000060.1"/>
</dbReference>
<accession>A0A2G3E7A6</accession>
<dbReference type="InterPro" id="IPR037522">
    <property type="entry name" value="HD_GYP_dom"/>
</dbReference>
<feature type="domain" description="HD-GYP" evidence="2">
    <location>
        <begin position="119"/>
        <end position="313"/>
    </location>
</feature>
<dbReference type="PANTHER" id="PTHR43155:SF2">
    <property type="entry name" value="CYCLIC DI-GMP PHOSPHODIESTERASE PA4108"/>
    <property type="match status" value="1"/>
</dbReference>
<dbReference type="Proteomes" id="UP000224317">
    <property type="component" value="Unassembled WGS sequence"/>
</dbReference>
<dbReference type="InterPro" id="IPR003607">
    <property type="entry name" value="HD/PDEase_dom"/>
</dbReference>
<dbReference type="Gene3D" id="1.10.3210.10">
    <property type="entry name" value="Hypothetical protein af1432"/>
    <property type="match status" value="1"/>
</dbReference>
<dbReference type="PROSITE" id="PS51832">
    <property type="entry name" value="HD_GYP"/>
    <property type="match status" value="1"/>
</dbReference>
<dbReference type="SUPFAM" id="SSF109604">
    <property type="entry name" value="HD-domain/PDEase-like"/>
    <property type="match status" value="1"/>
</dbReference>
<dbReference type="InterPro" id="IPR006674">
    <property type="entry name" value="HD_domain"/>
</dbReference>
<evidence type="ECO:0000313" key="4">
    <source>
        <dbReference type="Proteomes" id="UP000224317"/>
    </source>
</evidence>
<evidence type="ECO:0000313" key="3">
    <source>
        <dbReference type="EMBL" id="PHU39025.1"/>
    </source>
</evidence>
<dbReference type="AlphaFoldDB" id="A0A2G3E7A6"/>
<proteinExistence type="predicted"/>
<dbReference type="CDD" id="cd00077">
    <property type="entry name" value="HDc"/>
    <property type="match status" value="1"/>
</dbReference>
<dbReference type="SMART" id="SM00471">
    <property type="entry name" value="HDc"/>
    <property type="match status" value="1"/>
</dbReference>
<dbReference type="PANTHER" id="PTHR43155">
    <property type="entry name" value="CYCLIC DI-GMP PHOSPHODIESTERASE PA4108-RELATED"/>
    <property type="match status" value="1"/>
</dbReference>
<organism evidence="3 4">
    <name type="scientific">Pseudobutyrivibrio ruminis</name>
    <dbReference type="NCBI Taxonomy" id="46206"/>
    <lineage>
        <taxon>Bacteria</taxon>
        <taxon>Bacillati</taxon>
        <taxon>Bacillota</taxon>
        <taxon>Clostridia</taxon>
        <taxon>Lachnospirales</taxon>
        <taxon>Lachnospiraceae</taxon>
        <taxon>Pseudobutyrivibrio</taxon>
    </lineage>
</organism>